<dbReference type="Pfam" id="PF00172">
    <property type="entry name" value="Zn_clus"/>
    <property type="match status" value="1"/>
</dbReference>
<dbReference type="PANTHER" id="PTHR47338">
    <property type="entry name" value="ZN(II)2CYS6 TRANSCRIPTION FACTOR (EUROFUNG)-RELATED"/>
    <property type="match status" value="1"/>
</dbReference>
<dbReference type="PROSITE" id="PS00463">
    <property type="entry name" value="ZN2_CY6_FUNGAL_1"/>
    <property type="match status" value="1"/>
</dbReference>
<accession>A0A6G1KJV0</accession>
<dbReference type="GO" id="GO:0006351">
    <property type="term" value="P:DNA-templated transcription"/>
    <property type="evidence" value="ECO:0007669"/>
    <property type="project" value="InterPro"/>
</dbReference>
<proteinExistence type="predicted"/>
<keyword evidence="8" id="KW-1185">Reference proteome</keyword>
<dbReference type="PANTHER" id="PTHR47338:SF20">
    <property type="entry name" value="ZN(II)2CYS6 TRANSCRIPTION FACTOR (EUROFUNG)"/>
    <property type="match status" value="1"/>
</dbReference>
<dbReference type="PROSITE" id="PS50048">
    <property type="entry name" value="ZN2_CY6_FUNGAL_2"/>
    <property type="match status" value="1"/>
</dbReference>
<comment type="subcellular location">
    <subcellularLocation>
        <location evidence="1">Nucleus</location>
    </subcellularLocation>
</comment>
<dbReference type="Proteomes" id="UP000799428">
    <property type="component" value="Unassembled WGS sequence"/>
</dbReference>
<reference evidence="7" key="1">
    <citation type="journal article" date="2020" name="Stud. Mycol.">
        <title>101 Dothideomycetes genomes: a test case for predicting lifestyles and emergence of pathogens.</title>
        <authorList>
            <person name="Haridas S."/>
            <person name="Albert R."/>
            <person name="Binder M."/>
            <person name="Bloem J."/>
            <person name="Labutti K."/>
            <person name="Salamov A."/>
            <person name="Andreopoulos B."/>
            <person name="Baker S."/>
            <person name="Barry K."/>
            <person name="Bills G."/>
            <person name="Bluhm B."/>
            <person name="Cannon C."/>
            <person name="Castanera R."/>
            <person name="Culley D."/>
            <person name="Daum C."/>
            <person name="Ezra D."/>
            <person name="Gonzalez J."/>
            <person name="Henrissat B."/>
            <person name="Kuo A."/>
            <person name="Liang C."/>
            <person name="Lipzen A."/>
            <person name="Lutzoni F."/>
            <person name="Magnuson J."/>
            <person name="Mondo S."/>
            <person name="Nolan M."/>
            <person name="Ohm R."/>
            <person name="Pangilinan J."/>
            <person name="Park H.-J."/>
            <person name="Ramirez L."/>
            <person name="Alfaro M."/>
            <person name="Sun H."/>
            <person name="Tritt A."/>
            <person name="Yoshinaga Y."/>
            <person name="Zwiers L.-H."/>
            <person name="Turgeon B."/>
            <person name="Goodwin S."/>
            <person name="Spatafora J."/>
            <person name="Crous P."/>
            <person name="Grigoriev I."/>
        </authorList>
    </citation>
    <scope>NUCLEOTIDE SEQUENCE</scope>
    <source>
        <strain evidence="7">CBS 279.74</strain>
    </source>
</reference>
<dbReference type="OrthoDB" id="3862662at2759"/>
<dbReference type="SMART" id="SM00066">
    <property type="entry name" value="GAL4"/>
    <property type="match status" value="1"/>
</dbReference>
<feature type="domain" description="Zn(2)-C6 fungal-type" evidence="6">
    <location>
        <begin position="13"/>
        <end position="43"/>
    </location>
</feature>
<dbReference type="AlphaFoldDB" id="A0A6G1KJV0"/>
<dbReference type="InterPro" id="IPR007219">
    <property type="entry name" value="XnlR_reg_dom"/>
</dbReference>
<dbReference type="SUPFAM" id="SSF57701">
    <property type="entry name" value="Zn2/Cys6 DNA-binding domain"/>
    <property type="match status" value="1"/>
</dbReference>
<dbReference type="Pfam" id="PF04082">
    <property type="entry name" value="Fungal_trans"/>
    <property type="match status" value="1"/>
</dbReference>
<protein>
    <recommendedName>
        <fullName evidence="6">Zn(2)-C6 fungal-type domain-containing protein</fullName>
    </recommendedName>
</protein>
<gene>
    <name evidence="7" type="ORF">K504DRAFT_497936</name>
</gene>
<organism evidence="7 8">
    <name type="scientific">Pleomassaria siparia CBS 279.74</name>
    <dbReference type="NCBI Taxonomy" id="1314801"/>
    <lineage>
        <taxon>Eukaryota</taxon>
        <taxon>Fungi</taxon>
        <taxon>Dikarya</taxon>
        <taxon>Ascomycota</taxon>
        <taxon>Pezizomycotina</taxon>
        <taxon>Dothideomycetes</taxon>
        <taxon>Pleosporomycetidae</taxon>
        <taxon>Pleosporales</taxon>
        <taxon>Pleomassariaceae</taxon>
        <taxon>Pleomassaria</taxon>
    </lineage>
</organism>
<evidence type="ECO:0000256" key="1">
    <source>
        <dbReference type="ARBA" id="ARBA00004123"/>
    </source>
</evidence>
<dbReference type="GO" id="GO:0005634">
    <property type="term" value="C:nucleus"/>
    <property type="evidence" value="ECO:0007669"/>
    <property type="project" value="UniProtKB-SubCell"/>
</dbReference>
<keyword evidence="3" id="KW-0805">Transcription regulation</keyword>
<evidence type="ECO:0000313" key="7">
    <source>
        <dbReference type="EMBL" id="KAF2713108.1"/>
    </source>
</evidence>
<dbReference type="CDD" id="cd00067">
    <property type="entry name" value="GAL4"/>
    <property type="match status" value="1"/>
</dbReference>
<name>A0A6G1KJV0_9PLEO</name>
<dbReference type="CDD" id="cd12148">
    <property type="entry name" value="fungal_TF_MHR"/>
    <property type="match status" value="1"/>
</dbReference>
<evidence type="ECO:0000256" key="4">
    <source>
        <dbReference type="ARBA" id="ARBA00023163"/>
    </source>
</evidence>
<dbReference type="InterPro" id="IPR050815">
    <property type="entry name" value="TF_fung"/>
</dbReference>
<dbReference type="InterPro" id="IPR001138">
    <property type="entry name" value="Zn2Cys6_DnaBD"/>
</dbReference>
<dbReference type="EMBL" id="MU005765">
    <property type="protein sequence ID" value="KAF2713108.1"/>
    <property type="molecule type" value="Genomic_DNA"/>
</dbReference>
<dbReference type="SMART" id="SM00906">
    <property type="entry name" value="Fungal_trans"/>
    <property type="match status" value="1"/>
</dbReference>
<keyword evidence="2" id="KW-0479">Metal-binding</keyword>
<evidence type="ECO:0000256" key="3">
    <source>
        <dbReference type="ARBA" id="ARBA00023015"/>
    </source>
</evidence>
<evidence type="ECO:0000256" key="5">
    <source>
        <dbReference type="ARBA" id="ARBA00023242"/>
    </source>
</evidence>
<dbReference type="GO" id="GO:0008270">
    <property type="term" value="F:zinc ion binding"/>
    <property type="evidence" value="ECO:0007669"/>
    <property type="project" value="InterPro"/>
</dbReference>
<sequence length="469" mass="52791">MVSNSATTKAWNACEFCRKRKRSCDRCLPRCTTCSTKGVDCDYSATKSVQYFPPSYFLDHRVFQESSTALPNIDFVLPPSITDSFSSSEPILASYYEKIHWWMPIISKTRLEPDMRKSISVPSAELQLLVLAMKIILWHPAQHEPSDPLTRAYTTAKDTINEAVVSGVLSLRILQAQVLVAIYELGHAIYPAAYLSLGSCARYGMALGVDVSLQPGLFIPGVGDLEMEERRRTWWAILILDRCMQIGNPSLPLSTHNPVINSALPLNEADFNRGITKPRNFTLADAPSIEMGMLARMSQAAFLLGKVYHHNSNPLLNDSDRQEEYWQLDRTIRALLKLSYVEGQTRRMVVCSQTDLCFRALIALHDPDGTRSDETHKAFTMDLLKPIADSMSWDTAVLLYDTTVSVEDASPLLLSWAYEAAKIHSRLVSLYDEDALWSLAQMKIKLGIMARRWKAGEQYLNLLKMQAGI</sequence>
<dbReference type="GO" id="GO:0003677">
    <property type="term" value="F:DNA binding"/>
    <property type="evidence" value="ECO:0007669"/>
    <property type="project" value="InterPro"/>
</dbReference>
<dbReference type="Gene3D" id="4.10.240.10">
    <property type="entry name" value="Zn(2)-C6 fungal-type DNA-binding domain"/>
    <property type="match status" value="1"/>
</dbReference>
<evidence type="ECO:0000259" key="6">
    <source>
        <dbReference type="PROSITE" id="PS50048"/>
    </source>
</evidence>
<evidence type="ECO:0000313" key="8">
    <source>
        <dbReference type="Proteomes" id="UP000799428"/>
    </source>
</evidence>
<dbReference type="InterPro" id="IPR036864">
    <property type="entry name" value="Zn2-C6_fun-type_DNA-bd_sf"/>
</dbReference>
<keyword evidence="4" id="KW-0804">Transcription</keyword>
<keyword evidence="5" id="KW-0539">Nucleus</keyword>
<dbReference type="GO" id="GO:0000981">
    <property type="term" value="F:DNA-binding transcription factor activity, RNA polymerase II-specific"/>
    <property type="evidence" value="ECO:0007669"/>
    <property type="project" value="InterPro"/>
</dbReference>
<evidence type="ECO:0000256" key="2">
    <source>
        <dbReference type="ARBA" id="ARBA00022723"/>
    </source>
</evidence>